<reference evidence="2 3" key="1">
    <citation type="submission" date="2010-08" db="EMBL/GenBank/DDBJ databases">
        <authorList>
            <person name="Durkin A.S."/>
            <person name="Madupu R."/>
            <person name="Torralba M."/>
            <person name="Gillis M."/>
            <person name="Methe B."/>
            <person name="Sutton G."/>
            <person name="Nelson K.E."/>
        </authorList>
    </citation>
    <scope>NUCLEOTIDE SEQUENCE [LARGE SCALE GENOMIC DNA]</scope>
    <source>
        <strain evidence="2 3">ACS-134-V-Col7a</strain>
    </source>
</reference>
<evidence type="ECO:0000256" key="1">
    <source>
        <dbReference type="SAM" id="Phobius"/>
    </source>
</evidence>
<name>E1LCA1_9FIRM</name>
<dbReference type="Proteomes" id="UP000005942">
    <property type="component" value="Unassembled WGS sequence"/>
</dbReference>
<dbReference type="EMBL" id="AEDS01000049">
    <property type="protein sequence ID" value="EFL57729.1"/>
    <property type="molecule type" value="Genomic_DNA"/>
</dbReference>
<evidence type="ECO:0000313" key="3">
    <source>
        <dbReference type="Proteomes" id="UP000005942"/>
    </source>
</evidence>
<comment type="caution">
    <text evidence="2">The sequence shown here is derived from an EMBL/GenBank/DDBJ whole genome shotgun (WGS) entry which is preliminary data.</text>
</comment>
<protein>
    <submittedName>
        <fullName evidence="2">Uncharacterized protein</fullName>
    </submittedName>
</protein>
<sequence length="52" mass="6395">MLHPSFNHNNSNYNSINYIYFYIMKYFLCLSIKSCISSIEFRYTPYNFYLLC</sequence>
<dbReference type="AlphaFoldDB" id="E1LCA1"/>
<gene>
    <name evidence="2" type="ORF">HMPREF9684_1711</name>
</gene>
<keyword evidence="1" id="KW-1133">Transmembrane helix</keyword>
<organism evidence="2 3">
    <name type="scientific">Veillonella atypica ACS-134-V-Col7a</name>
    <dbReference type="NCBI Taxonomy" id="866778"/>
    <lineage>
        <taxon>Bacteria</taxon>
        <taxon>Bacillati</taxon>
        <taxon>Bacillota</taxon>
        <taxon>Negativicutes</taxon>
        <taxon>Veillonellales</taxon>
        <taxon>Veillonellaceae</taxon>
        <taxon>Veillonella</taxon>
    </lineage>
</organism>
<proteinExistence type="predicted"/>
<accession>E1LCA1</accession>
<keyword evidence="1" id="KW-0812">Transmembrane</keyword>
<evidence type="ECO:0000313" key="2">
    <source>
        <dbReference type="EMBL" id="EFL57729.1"/>
    </source>
</evidence>
<keyword evidence="1" id="KW-0472">Membrane</keyword>
<feature type="transmembrane region" description="Helical" evidence="1">
    <location>
        <begin position="20"/>
        <end position="39"/>
    </location>
</feature>